<keyword evidence="3" id="KW-0479">Metal-binding</keyword>
<reference evidence="9" key="1">
    <citation type="journal article" date="2017" name="Int. J. Syst. Evol. Microbiol.">
        <title>Notoacmeibacter marinus gen. nov., sp. nov., isolated from the gut of a limpet and proposal of Notoacmeibacteraceae fam. nov. in the order Rhizobiales of the class Alphaproteobacteria.</title>
        <authorList>
            <person name="Huang Z."/>
            <person name="Guo F."/>
            <person name="Lai Q."/>
        </authorList>
    </citation>
    <scope>NUCLEOTIDE SEQUENCE [LARGE SCALE GENOMIC DNA]</scope>
    <source>
        <strain evidence="9">XMTR2A4</strain>
    </source>
</reference>
<proteinExistence type="predicted"/>
<dbReference type="InterPro" id="IPR017941">
    <property type="entry name" value="Rieske_2Fe-2S"/>
</dbReference>
<evidence type="ECO:0000256" key="5">
    <source>
        <dbReference type="ARBA" id="ARBA00023004"/>
    </source>
</evidence>
<keyword evidence="2" id="KW-0001">2Fe-2S</keyword>
<dbReference type="PROSITE" id="PS51296">
    <property type="entry name" value="RIESKE"/>
    <property type="match status" value="1"/>
</dbReference>
<dbReference type="Pfam" id="PF00355">
    <property type="entry name" value="Rieske"/>
    <property type="match status" value="1"/>
</dbReference>
<organism evidence="8 9">
    <name type="scientific">Notoacmeibacter marinus</name>
    <dbReference type="NCBI Taxonomy" id="1876515"/>
    <lineage>
        <taxon>Bacteria</taxon>
        <taxon>Pseudomonadati</taxon>
        <taxon>Pseudomonadota</taxon>
        <taxon>Alphaproteobacteria</taxon>
        <taxon>Hyphomicrobiales</taxon>
        <taxon>Notoacmeibacteraceae</taxon>
        <taxon>Notoacmeibacter</taxon>
    </lineage>
</organism>
<evidence type="ECO:0000256" key="6">
    <source>
        <dbReference type="ARBA" id="ARBA00023014"/>
    </source>
</evidence>
<evidence type="ECO:0000313" key="8">
    <source>
        <dbReference type="EMBL" id="OXS99028.1"/>
    </source>
</evidence>
<evidence type="ECO:0000256" key="4">
    <source>
        <dbReference type="ARBA" id="ARBA00023002"/>
    </source>
</evidence>
<keyword evidence="4" id="KW-0560">Oxidoreductase</keyword>
<feature type="domain" description="Rieske" evidence="7">
    <location>
        <begin position="42"/>
        <end position="146"/>
    </location>
</feature>
<evidence type="ECO:0000256" key="2">
    <source>
        <dbReference type="ARBA" id="ARBA00022714"/>
    </source>
</evidence>
<name>A0A231USV4_9HYPH</name>
<dbReference type="GO" id="GO:0005506">
    <property type="term" value="F:iron ion binding"/>
    <property type="evidence" value="ECO:0007669"/>
    <property type="project" value="InterPro"/>
</dbReference>
<dbReference type="AlphaFoldDB" id="A0A231USV4"/>
<evidence type="ECO:0000259" key="7">
    <source>
        <dbReference type="PROSITE" id="PS51296"/>
    </source>
</evidence>
<dbReference type="InterPro" id="IPR036922">
    <property type="entry name" value="Rieske_2Fe-2S_sf"/>
</dbReference>
<dbReference type="EMBL" id="NBYO01000003">
    <property type="protein sequence ID" value="OXS99028.1"/>
    <property type="molecule type" value="Genomic_DNA"/>
</dbReference>
<dbReference type="SUPFAM" id="SSF50022">
    <property type="entry name" value="ISP domain"/>
    <property type="match status" value="1"/>
</dbReference>
<sequence>MVDVMSHLVRRRKDHTLEAPFYTDPDIFDVDMDVIFGRHWLFVGVEPDVAEPGDVMVVDVGKNSVLILRDDDEEVRAFHNVCRHRGARLVHEEKGTVGNIMCRYHSWVYNTEGELIHAEHMGEDFDKSCHGLKPVHIRSLEGLLFICLADDPPDDFDAMAEIMGPYISPHNIRETKVAYQHDLIEPGNWKLTMENNRECYHCGANHPELTVPLFAYGFGFAPEELSAEERDHADKYAATLTDNHKEWEAMGLPSREVDRLDDMVTAFRAERLPLAGAGESHTIDTRRACRKLLGNLTNAKAGGLHFWTQPNSWHHLLGDHAVVFSVLPLDAEHSLLRTKWLVHKDAVEGVDYDLDNLIGVWMATNQQDSDLVGYCQQGVRSDGYIPGPYSPHTEMLVEKFSNWYVERMKSHLSESRSVA</sequence>
<gene>
    <name evidence="8" type="ORF">B7H23_12505</name>
</gene>
<evidence type="ECO:0000256" key="1">
    <source>
        <dbReference type="ARBA" id="ARBA00001962"/>
    </source>
</evidence>
<dbReference type="CDD" id="cd03469">
    <property type="entry name" value="Rieske_RO_Alpha_N"/>
    <property type="match status" value="1"/>
</dbReference>
<dbReference type="PRINTS" id="PR00090">
    <property type="entry name" value="RNGDIOXGNASE"/>
</dbReference>
<dbReference type="PANTHER" id="PTHR43756:SF5">
    <property type="entry name" value="CHOLINE MONOOXYGENASE, CHLOROPLASTIC"/>
    <property type="match status" value="1"/>
</dbReference>
<dbReference type="Gene3D" id="2.102.10.10">
    <property type="entry name" value="Rieske [2Fe-2S] iron-sulphur domain"/>
    <property type="match status" value="1"/>
</dbReference>
<dbReference type="SUPFAM" id="SSF55961">
    <property type="entry name" value="Bet v1-like"/>
    <property type="match status" value="1"/>
</dbReference>
<keyword evidence="5" id="KW-0408">Iron</keyword>
<protein>
    <submittedName>
        <fullName evidence="8">(Fe-S)-binding protein</fullName>
    </submittedName>
</protein>
<evidence type="ECO:0000256" key="3">
    <source>
        <dbReference type="ARBA" id="ARBA00022723"/>
    </source>
</evidence>
<dbReference type="Proteomes" id="UP000215405">
    <property type="component" value="Unassembled WGS sequence"/>
</dbReference>
<accession>A0A231USV4</accession>
<keyword evidence="6" id="KW-0411">Iron-sulfur</keyword>
<dbReference type="PANTHER" id="PTHR43756">
    <property type="entry name" value="CHOLINE MONOOXYGENASE, CHLOROPLASTIC"/>
    <property type="match status" value="1"/>
</dbReference>
<dbReference type="GO" id="GO:0016491">
    <property type="term" value="F:oxidoreductase activity"/>
    <property type="evidence" value="ECO:0007669"/>
    <property type="project" value="UniProtKB-KW"/>
</dbReference>
<dbReference type="Pfam" id="PF00848">
    <property type="entry name" value="Ring_hydroxyl_A"/>
    <property type="match status" value="1"/>
</dbReference>
<dbReference type="InterPro" id="IPR001663">
    <property type="entry name" value="Rng_hydr_dOase-A"/>
</dbReference>
<evidence type="ECO:0000313" key="9">
    <source>
        <dbReference type="Proteomes" id="UP000215405"/>
    </source>
</evidence>
<dbReference type="GO" id="GO:0051537">
    <property type="term" value="F:2 iron, 2 sulfur cluster binding"/>
    <property type="evidence" value="ECO:0007669"/>
    <property type="project" value="UniProtKB-KW"/>
</dbReference>
<dbReference type="RefSeq" id="WP_094077819.1">
    <property type="nucleotide sequence ID" value="NZ_NBYO01000003.1"/>
</dbReference>
<dbReference type="CDD" id="cd08884">
    <property type="entry name" value="RHO_alpha_C_GbcA-like"/>
    <property type="match status" value="1"/>
</dbReference>
<keyword evidence="9" id="KW-1185">Reference proteome</keyword>
<dbReference type="Gene3D" id="3.90.380.10">
    <property type="entry name" value="Naphthalene 1,2-dioxygenase Alpha Subunit, Chain A, domain 1"/>
    <property type="match status" value="1"/>
</dbReference>
<dbReference type="InterPro" id="IPR015879">
    <property type="entry name" value="Ring_hydroxy_dOase_asu_C_dom"/>
</dbReference>
<comment type="cofactor">
    <cofactor evidence="1">
        <name>Fe cation</name>
        <dbReference type="ChEBI" id="CHEBI:24875"/>
    </cofactor>
</comment>
<comment type="caution">
    <text evidence="8">The sequence shown here is derived from an EMBL/GenBank/DDBJ whole genome shotgun (WGS) entry which is preliminary data.</text>
</comment>